<keyword evidence="1 6" id="KW-1134">Transmembrane beta strand</keyword>
<dbReference type="GO" id="GO:0015914">
    <property type="term" value="P:phospholipid transport"/>
    <property type="evidence" value="ECO:0007669"/>
    <property type="project" value="TreeGrafter"/>
</dbReference>
<keyword evidence="2 6" id="KW-0812">Transmembrane</keyword>
<dbReference type="GO" id="GO:0001401">
    <property type="term" value="C:SAM complex"/>
    <property type="evidence" value="ECO:0007669"/>
    <property type="project" value="TreeGrafter"/>
</dbReference>
<comment type="domain">
    <text evidence="6">Lacks alpha-helical transmembrane segments, suggesting that it resides in the membrane via beta-sheet conformations similar to those predicted for other outer membrane proteins and porin.</text>
</comment>
<keyword evidence="8" id="KW-1185">Reference proteome</keyword>
<sequence length="469" mass="53199">MLDFMDYVQRAFERGSGWNRENSYENITATSDSLINFAVPTSFKFQTADRPSNNMFNTMEITAHKRISGSIAYLYTDVDGMNELLEGSQTRTLQEATETYRHIQPHFLKQQSQPQSALQLRRYNRFKPKSLYYGRMFYPSSILEAMIVKRWSPYHQLTVKSLSSINSPLNVILVNWQRYRDDNFQEVTFSSEGALCGYRFLHNVVSSPSKFNNSLYNNSSLAVGGEIWLGLSTLTPGCSTSLRYCTHAATTGRPLTLTFSWNPLFGHISSTYSAKTSMNSTFSAKYDFNLYSTDSNLSFGCEFWRKSFRTGEDGSVVEDEKTSTDAVHPSAFLDMEKLPHATNEGHAPIPEQQQRLLDDVTHTFSSSLEKIDKEKAIIDEFETSFNTEPFSNVWKLATSLRDKNLRILWEGKFKGFLLSAGTEVFLTREYMNSVLQSINQDESAKVAAQETSAGSSTPINFGLTIQYSS</sequence>
<comment type="function">
    <text evidence="6">Component of the ERMES/MDM complex, which serves as a molecular tether to connect the endoplasmic reticulum and mitochondria. Components of this complex are involved in the control of mitochondrial shape and protein biogenesis and may function in phospholipid exchange. MDM10 is involved in the late assembly steps of the general translocase of the mitochondrial outer membrane (TOM complex). Functions in the TOM40-specific route of the assembly of outer membrane beta-barrel proteins, including the association of TOM40 with the receptor TOM22 and small TOM proteins. Can associate with the SAM(core) complex as well as the MDM12-MMM1 complex, both involved in late steps of the major beta-barrel assembly pathway, that is responsible for biogenesis of all outer membrane beta-barrel proteins. May act as a switch that shuttles between both complexes and channels precursor proteins into the TOM40-specific pathway. Plays a role in mitochondrial morphology and in the inheritance of mitochondria.</text>
</comment>
<keyword evidence="5 6" id="KW-0472">Membrane</keyword>
<dbReference type="Proteomes" id="UP001377567">
    <property type="component" value="Unassembled WGS sequence"/>
</dbReference>
<dbReference type="GO" id="GO:0070096">
    <property type="term" value="P:mitochondrial outer membrane translocase complex assembly"/>
    <property type="evidence" value="ECO:0007669"/>
    <property type="project" value="UniProtKB-UniRule"/>
</dbReference>
<evidence type="ECO:0000313" key="7">
    <source>
        <dbReference type="EMBL" id="GMM55829.1"/>
    </source>
</evidence>
<comment type="subcellular location">
    <subcellularLocation>
        <location evidence="6">Mitochondrion outer membrane</location>
        <topology evidence="6">Multi-pass membrane protein</topology>
    </subcellularLocation>
    <text evidence="6">The ERMES/MDM complex localizes to a few discrete foci (around 10 per single cell), that represent mitochondria-endoplasmic reticulum junctions. These foci are often found next to mtDNA nucleoids.</text>
</comment>
<keyword evidence="3 6" id="KW-1000">Mitochondrion outer membrane</keyword>
<dbReference type="PANTHER" id="PTHR28035">
    <property type="entry name" value="MITOCHONDRIAL DISTRIBUTION AND MORPHOLOGY PROTEIN 10"/>
    <property type="match status" value="1"/>
</dbReference>
<dbReference type="GO" id="GO:0045040">
    <property type="term" value="P:protein insertion into mitochondrial outer membrane"/>
    <property type="evidence" value="ECO:0007669"/>
    <property type="project" value="UniProtKB-UniRule"/>
</dbReference>
<organism evidence="7 8">
    <name type="scientific">Maudiozyma humilis</name>
    <name type="common">Sour dough yeast</name>
    <name type="synonym">Kazachstania humilis</name>
    <dbReference type="NCBI Taxonomy" id="51915"/>
    <lineage>
        <taxon>Eukaryota</taxon>
        <taxon>Fungi</taxon>
        <taxon>Dikarya</taxon>
        <taxon>Ascomycota</taxon>
        <taxon>Saccharomycotina</taxon>
        <taxon>Saccharomycetes</taxon>
        <taxon>Saccharomycetales</taxon>
        <taxon>Saccharomycetaceae</taxon>
        <taxon>Maudiozyma</taxon>
    </lineage>
</organism>
<dbReference type="AlphaFoldDB" id="A0AAV5RW20"/>
<evidence type="ECO:0000256" key="5">
    <source>
        <dbReference type="ARBA" id="ARBA00023136"/>
    </source>
</evidence>
<dbReference type="GO" id="GO:0051654">
    <property type="term" value="P:establishment of mitochondrion localization"/>
    <property type="evidence" value="ECO:0007669"/>
    <property type="project" value="TreeGrafter"/>
</dbReference>
<comment type="subunit">
    <text evidence="6">Component of the ER-mitochondria encounter structure (ERMES) or MDM complex, composed of MMM1, MDM10, MDM12 and MDM34. Associates with the mitochondrial outer membrane sorting assembly machinery SAM(core) complex.</text>
</comment>
<gene>
    <name evidence="6" type="primary">MDM10</name>
    <name evidence="7" type="ORF">DAKH74_024450</name>
</gene>
<dbReference type="PANTHER" id="PTHR28035:SF1">
    <property type="entry name" value="MITOCHONDRIAL DISTRIBUTION AND MORPHOLOGY PROTEIN 10"/>
    <property type="match status" value="1"/>
</dbReference>
<evidence type="ECO:0000256" key="4">
    <source>
        <dbReference type="ARBA" id="ARBA00023128"/>
    </source>
</evidence>
<dbReference type="EMBL" id="BTGD01000006">
    <property type="protein sequence ID" value="GMM55829.1"/>
    <property type="molecule type" value="Genomic_DNA"/>
</dbReference>
<protein>
    <recommendedName>
        <fullName evidence="6">Mitochondrial distribution and morphology protein 10</fullName>
    </recommendedName>
    <alternativeName>
        <fullName evidence="6">Mitochondrial inheritance component MDM10</fullName>
    </alternativeName>
</protein>
<comment type="similarity">
    <text evidence="6">Belongs to the MDM10 family.</text>
</comment>
<name>A0AAV5RW20_MAUHU</name>
<evidence type="ECO:0000313" key="8">
    <source>
        <dbReference type="Proteomes" id="UP001377567"/>
    </source>
</evidence>
<reference evidence="7 8" key="1">
    <citation type="journal article" date="2023" name="Elife">
        <title>Identification of key yeast species and microbe-microbe interactions impacting larval growth of Drosophila in the wild.</title>
        <authorList>
            <person name="Mure A."/>
            <person name="Sugiura Y."/>
            <person name="Maeda R."/>
            <person name="Honda K."/>
            <person name="Sakurai N."/>
            <person name="Takahashi Y."/>
            <person name="Watada M."/>
            <person name="Katoh T."/>
            <person name="Gotoh A."/>
            <person name="Gotoh Y."/>
            <person name="Taniguchi I."/>
            <person name="Nakamura K."/>
            <person name="Hayashi T."/>
            <person name="Katayama T."/>
            <person name="Uemura T."/>
            <person name="Hattori Y."/>
        </authorList>
    </citation>
    <scope>NUCLEOTIDE SEQUENCE [LARGE SCALE GENOMIC DNA]</scope>
    <source>
        <strain evidence="7 8">KH-74</strain>
    </source>
</reference>
<accession>A0AAV5RW20</accession>
<dbReference type="GO" id="GO:1990456">
    <property type="term" value="P:mitochondrion-endoplasmic reticulum membrane tethering"/>
    <property type="evidence" value="ECO:0007669"/>
    <property type="project" value="UniProtKB-UniRule"/>
</dbReference>
<comment type="caution">
    <text evidence="7">The sequence shown here is derived from an EMBL/GenBank/DDBJ whole genome shotgun (WGS) entry which is preliminary data.</text>
</comment>
<proteinExistence type="inferred from homology"/>
<keyword evidence="4 6" id="KW-0496">Mitochondrion</keyword>
<dbReference type="Pfam" id="PF12519">
    <property type="entry name" value="MDM10"/>
    <property type="match status" value="1"/>
</dbReference>
<dbReference type="InterPro" id="IPR027539">
    <property type="entry name" value="Mdm10"/>
</dbReference>
<evidence type="ECO:0000256" key="6">
    <source>
        <dbReference type="HAMAP-Rule" id="MF_03102"/>
    </source>
</evidence>
<evidence type="ECO:0000256" key="1">
    <source>
        <dbReference type="ARBA" id="ARBA00022452"/>
    </source>
</evidence>
<dbReference type="GO" id="GO:0032865">
    <property type="term" value="C:ERMES complex"/>
    <property type="evidence" value="ECO:0007669"/>
    <property type="project" value="UniProtKB-UniRule"/>
</dbReference>
<evidence type="ECO:0000256" key="3">
    <source>
        <dbReference type="ARBA" id="ARBA00022787"/>
    </source>
</evidence>
<dbReference type="HAMAP" id="MF_03102">
    <property type="entry name" value="Mdm10"/>
    <property type="match status" value="1"/>
</dbReference>
<evidence type="ECO:0000256" key="2">
    <source>
        <dbReference type="ARBA" id="ARBA00022692"/>
    </source>
</evidence>